<evidence type="ECO:0000313" key="3">
    <source>
        <dbReference type="EMBL" id="OXE29228.1"/>
    </source>
</evidence>
<comment type="caution">
    <text evidence="3">The sequence shown here is derived from an EMBL/GenBank/DDBJ whole genome shotgun (WGS) entry which is preliminary data.</text>
</comment>
<keyword evidence="1" id="KW-0479">Metal-binding</keyword>
<proteinExistence type="predicted"/>
<reference evidence="3 4" key="1">
    <citation type="journal article" date="2017" name="Appl. Environ. Microbiol.">
        <title>Parallel evolution of two clades of a major Atlantic endemic Vibrio parahaemolyticus pathogen lineage by independent acquisition of related pathogenicity islands.</title>
        <authorList>
            <person name="Xu F."/>
            <person name="Gonzalez-Escalona N."/>
            <person name="Drees K.P."/>
            <person name="Sebra R.P."/>
            <person name="Cooper V.S."/>
            <person name="Jones S.H."/>
            <person name="Whistler C.A."/>
        </authorList>
    </citation>
    <scope>NUCLEOTIDE SEQUENCE [LARGE SCALE GENOMIC DNA]</scope>
    <source>
        <strain evidence="3 4">MAVP-3</strain>
    </source>
</reference>
<protein>
    <recommendedName>
        <fullName evidence="2">Peptidase M16 middle/third domain-containing protein</fullName>
    </recommendedName>
</protein>
<accession>A0A227J2W6</accession>
<dbReference type="GO" id="GO:0046872">
    <property type="term" value="F:metal ion binding"/>
    <property type="evidence" value="ECO:0007669"/>
    <property type="project" value="UniProtKB-KW"/>
</dbReference>
<dbReference type="GO" id="GO:0004222">
    <property type="term" value="F:metalloendopeptidase activity"/>
    <property type="evidence" value="ECO:0007669"/>
    <property type="project" value="TreeGrafter"/>
</dbReference>
<dbReference type="InterPro" id="IPR050626">
    <property type="entry name" value="Peptidase_M16"/>
</dbReference>
<name>A0A227J2W6_VIBPH</name>
<dbReference type="Gene3D" id="3.30.830.10">
    <property type="entry name" value="Metalloenzyme, LuxS/M16 peptidase-like"/>
    <property type="match status" value="1"/>
</dbReference>
<dbReference type="InterPro" id="IPR011249">
    <property type="entry name" value="Metalloenz_LuxS/M16"/>
</dbReference>
<dbReference type="InterPro" id="IPR032632">
    <property type="entry name" value="Peptidase_M16_M"/>
</dbReference>
<dbReference type="SUPFAM" id="SSF63411">
    <property type="entry name" value="LuxS/MPP-like metallohydrolase"/>
    <property type="match status" value="1"/>
</dbReference>
<dbReference type="AlphaFoldDB" id="A0A227J2W6"/>
<feature type="non-terminal residue" evidence="3">
    <location>
        <position position="102"/>
    </location>
</feature>
<dbReference type="Proteomes" id="UP000214596">
    <property type="component" value="Unassembled WGS sequence"/>
</dbReference>
<feature type="domain" description="Peptidase M16 middle/third" evidence="2">
    <location>
        <begin position="1"/>
        <end position="100"/>
    </location>
</feature>
<dbReference type="Pfam" id="PF16187">
    <property type="entry name" value="Peptidase_M16_M"/>
    <property type="match status" value="1"/>
</dbReference>
<sequence length="102" mass="11676">LCVEMFLDSLAKETYQAEIAGMGYNMYAHQGGVTLTLSGFSQKLPQLLEMILRRFAAREFNPTRFETIKQQLLRNWRNSSQDRPISQLFNALTGLLQPNNPP</sequence>
<evidence type="ECO:0000313" key="4">
    <source>
        <dbReference type="Proteomes" id="UP000214596"/>
    </source>
</evidence>
<evidence type="ECO:0000259" key="2">
    <source>
        <dbReference type="Pfam" id="PF16187"/>
    </source>
</evidence>
<feature type="non-terminal residue" evidence="3">
    <location>
        <position position="1"/>
    </location>
</feature>
<evidence type="ECO:0000256" key="1">
    <source>
        <dbReference type="ARBA" id="ARBA00022723"/>
    </source>
</evidence>
<gene>
    <name evidence="3" type="ORF">CA163_29715</name>
</gene>
<dbReference type="EMBL" id="NIXT01003482">
    <property type="protein sequence ID" value="OXE29228.1"/>
    <property type="molecule type" value="Genomic_DNA"/>
</dbReference>
<organism evidence="3 4">
    <name type="scientific">Vibrio parahaemolyticus</name>
    <dbReference type="NCBI Taxonomy" id="670"/>
    <lineage>
        <taxon>Bacteria</taxon>
        <taxon>Pseudomonadati</taxon>
        <taxon>Pseudomonadota</taxon>
        <taxon>Gammaproteobacteria</taxon>
        <taxon>Vibrionales</taxon>
        <taxon>Vibrionaceae</taxon>
        <taxon>Vibrio</taxon>
    </lineage>
</organism>
<dbReference type="PANTHER" id="PTHR43690:SF18">
    <property type="entry name" value="INSULIN-DEGRADING ENZYME-RELATED"/>
    <property type="match status" value="1"/>
</dbReference>
<dbReference type="PANTHER" id="PTHR43690">
    <property type="entry name" value="NARDILYSIN"/>
    <property type="match status" value="1"/>
</dbReference>